<protein>
    <submittedName>
        <fullName evidence="2">Uncharacterized protein</fullName>
    </submittedName>
</protein>
<keyword evidence="3" id="KW-1185">Reference proteome</keyword>
<evidence type="ECO:0000313" key="1">
    <source>
        <dbReference type="EMBL" id="SMQ98840.1"/>
    </source>
</evidence>
<dbReference type="Proteomes" id="UP000195877">
    <property type="component" value="Chromosome 1"/>
</dbReference>
<accession>A0A1Y6GVN1</accession>
<evidence type="ECO:0000313" key="4">
    <source>
        <dbReference type="Proteomes" id="UP000195953"/>
    </source>
</evidence>
<dbReference type="EMBL" id="LT853885">
    <property type="protein sequence ID" value="SMR02873.1"/>
    <property type="molecule type" value="Genomic_DNA"/>
</dbReference>
<proteinExistence type="predicted"/>
<reference evidence="2 4" key="1">
    <citation type="submission" date="2017-05" db="EMBL/GenBank/DDBJ databases">
        <authorList>
            <person name="Song R."/>
            <person name="Chenine A.L."/>
            <person name="Ruprecht R.M."/>
        </authorList>
    </citation>
    <scope>NUCLEOTIDE SEQUENCE [LARGE SCALE GENOMIC DNA]</scope>
    <source>
        <strain evidence="2">PD5205</strain>
    </source>
</reference>
<evidence type="ECO:0000313" key="2">
    <source>
        <dbReference type="EMBL" id="SMR02873.1"/>
    </source>
</evidence>
<sequence length="39" mass="4200">MYRISGSGEGGATIQLFEPSSTDCVTRLVSRHLGLLALY</sequence>
<evidence type="ECO:0000313" key="3">
    <source>
        <dbReference type="Proteomes" id="UP000195877"/>
    </source>
</evidence>
<dbReference type="EMBL" id="LT853882">
    <property type="protein sequence ID" value="SMQ98840.1"/>
    <property type="molecule type" value="Genomic_DNA"/>
</dbReference>
<reference evidence="1 3" key="2">
    <citation type="submission" date="2017-05" db="EMBL/GenBank/DDBJ databases">
        <authorList>
            <person name="Blom J."/>
        </authorList>
    </citation>
    <scope>NUCLEOTIDE SEQUENCE [LARGE SCALE GENOMIC DNA]</scope>
    <source>
        <strain evidence="1">PD885</strain>
    </source>
</reference>
<name>A0A1Y6GVN1_9XANT</name>
<organism evidence="2 4">
    <name type="scientific">Xanthomonas fragariae</name>
    <dbReference type="NCBI Taxonomy" id="48664"/>
    <lineage>
        <taxon>Bacteria</taxon>
        <taxon>Pseudomonadati</taxon>
        <taxon>Pseudomonadota</taxon>
        <taxon>Gammaproteobacteria</taxon>
        <taxon>Lysobacterales</taxon>
        <taxon>Lysobacteraceae</taxon>
        <taxon>Xanthomonas</taxon>
    </lineage>
</organism>
<dbReference type="Proteomes" id="UP000195953">
    <property type="component" value="Chromosome 1"/>
</dbReference>
<dbReference type="AlphaFoldDB" id="A0A1Y6GVN1"/>
<gene>
    <name evidence="2" type="ORF">PD5205_01566</name>
    <name evidence="1" type="ORF">PD885_01592</name>
</gene>